<dbReference type="RefSeq" id="XP_062678344.1">
    <property type="nucleotide sequence ID" value="XM_062822953.1"/>
</dbReference>
<accession>A0AAE0J8E9</accession>
<dbReference type="Proteomes" id="UP001278500">
    <property type="component" value="Unassembled WGS sequence"/>
</dbReference>
<evidence type="ECO:0000313" key="2">
    <source>
        <dbReference type="Proteomes" id="UP001278500"/>
    </source>
</evidence>
<dbReference type="AlphaFoldDB" id="A0AAE0J8E9"/>
<name>A0AAE0J8E9_9PEZI</name>
<organism evidence="1 2">
    <name type="scientific">Neurospora tetraspora</name>
    <dbReference type="NCBI Taxonomy" id="94610"/>
    <lineage>
        <taxon>Eukaryota</taxon>
        <taxon>Fungi</taxon>
        <taxon>Dikarya</taxon>
        <taxon>Ascomycota</taxon>
        <taxon>Pezizomycotina</taxon>
        <taxon>Sordariomycetes</taxon>
        <taxon>Sordariomycetidae</taxon>
        <taxon>Sordariales</taxon>
        <taxon>Sordariaceae</taxon>
        <taxon>Neurospora</taxon>
    </lineage>
</organism>
<gene>
    <name evidence="1" type="ORF">B0H65DRAFT_286749</name>
</gene>
<keyword evidence="2" id="KW-1185">Reference proteome</keyword>
<dbReference type="EMBL" id="JAUEPP010000007">
    <property type="protein sequence ID" value="KAK3338984.1"/>
    <property type="molecule type" value="Genomic_DNA"/>
</dbReference>
<proteinExistence type="predicted"/>
<dbReference type="GeneID" id="87860107"/>
<comment type="caution">
    <text evidence="1">The sequence shown here is derived from an EMBL/GenBank/DDBJ whole genome shotgun (WGS) entry which is preliminary data.</text>
</comment>
<evidence type="ECO:0000313" key="1">
    <source>
        <dbReference type="EMBL" id="KAK3338984.1"/>
    </source>
</evidence>
<sequence length="130" mass="14536">MFSALAPERPFVSKKGKILVVQLLLQMLDVDGDLCSPPHDLTKHELISRGERAPLRYGKICVVVRRRGKEDVRGGLAIWARAPDRPVRARARAAARNCCACSQCVHGSGPWHQLWTRHMRQSVQCDNVTG</sequence>
<reference evidence="1" key="2">
    <citation type="submission" date="2023-06" db="EMBL/GenBank/DDBJ databases">
        <authorList>
            <consortium name="Lawrence Berkeley National Laboratory"/>
            <person name="Haridas S."/>
            <person name="Hensen N."/>
            <person name="Bonometti L."/>
            <person name="Westerberg I."/>
            <person name="Brannstrom I.O."/>
            <person name="Guillou S."/>
            <person name="Cros-Aarteil S."/>
            <person name="Calhoun S."/>
            <person name="Kuo A."/>
            <person name="Mondo S."/>
            <person name="Pangilinan J."/>
            <person name="Riley R."/>
            <person name="Labutti K."/>
            <person name="Andreopoulos B."/>
            <person name="Lipzen A."/>
            <person name="Chen C."/>
            <person name="Yanf M."/>
            <person name="Daum C."/>
            <person name="Ng V."/>
            <person name="Clum A."/>
            <person name="Steindorff A."/>
            <person name="Ohm R."/>
            <person name="Martin F."/>
            <person name="Silar P."/>
            <person name="Natvig D."/>
            <person name="Lalanne C."/>
            <person name="Gautier V."/>
            <person name="Ament-Velasquez S.L."/>
            <person name="Kruys A."/>
            <person name="Hutchinson M.I."/>
            <person name="Powell A.J."/>
            <person name="Barry K."/>
            <person name="Miller A.N."/>
            <person name="Grigoriev I.V."/>
            <person name="Debuchy R."/>
            <person name="Gladieux P."/>
            <person name="Thoren M.H."/>
            <person name="Johannesson H."/>
        </authorList>
    </citation>
    <scope>NUCLEOTIDE SEQUENCE</scope>
    <source>
        <strain evidence="1">CBS 560.94</strain>
    </source>
</reference>
<reference evidence="1" key="1">
    <citation type="journal article" date="2023" name="Mol. Phylogenet. Evol.">
        <title>Genome-scale phylogeny and comparative genomics of the fungal order Sordariales.</title>
        <authorList>
            <person name="Hensen N."/>
            <person name="Bonometti L."/>
            <person name="Westerberg I."/>
            <person name="Brannstrom I.O."/>
            <person name="Guillou S."/>
            <person name="Cros-Aarteil S."/>
            <person name="Calhoun S."/>
            <person name="Haridas S."/>
            <person name="Kuo A."/>
            <person name="Mondo S."/>
            <person name="Pangilinan J."/>
            <person name="Riley R."/>
            <person name="LaButti K."/>
            <person name="Andreopoulos B."/>
            <person name="Lipzen A."/>
            <person name="Chen C."/>
            <person name="Yan M."/>
            <person name="Daum C."/>
            <person name="Ng V."/>
            <person name="Clum A."/>
            <person name="Steindorff A."/>
            <person name="Ohm R.A."/>
            <person name="Martin F."/>
            <person name="Silar P."/>
            <person name="Natvig D.O."/>
            <person name="Lalanne C."/>
            <person name="Gautier V."/>
            <person name="Ament-Velasquez S.L."/>
            <person name="Kruys A."/>
            <person name="Hutchinson M.I."/>
            <person name="Powell A.J."/>
            <person name="Barry K."/>
            <person name="Miller A.N."/>
            <person name="Grigoriev I.V."/>
            <person name="Debuchy R."/>
            <person name="Gladieux P."/>
            <person name="Hiltunen Thoren M."/>
            <person name="Johannesson H."/>
        </authorList>
    </citation>
    <scope>NUCLEOTIDE SEQUENCE</scope>
    <source>
        <strain evidence="1">CBS 560.94</strain>
    </source>
</reference>
<protein>
    <submittedName>
        <fullName evidence="1">Uncharacterized protein</fullName>
    </submittedName>
</protein>